<keyword evidence="2" id="KW-1185">Reference proteome</keyword>
<evidence type="ECO:0000313" key="2">
    <source>
        <dbReference type="Proteomes" id="UP000195569"/>
    </source>
</evidence>
<evidence type="ECO:0000313" key="1">
    <source>
        <dbReference type="EMBL" id="SIT37928.1"/>
    </source>
</evidence>
<dbReference type="AlphaFoldDB" id="A0A1N7RS53"/>
<accession>A0A1N7RS53</accession>
<gene>
    <name evidence="1" type="ORF">BN2476_150004</name>
</gene>
<name>A0A1N7RS53_9BURK</name>
<sequence>MKQVSVMGIPVDVVGSSAAVQPDLALHDGKYPRRVSRNVSGWLEVSMPVRRRLGDGLEAQQPQVFKCVFPSCVRDATRMYASRADRRRLHGRLTIICVGGDARDGLPT</sequence>
<proteinExistence type="predicted"/>
<organism evidence="1 2">
    <name type="scientific">Paraburkholderia piptadeniae</name>
    <dbReference type="NCBI Taxonomy" id="1701573"/>
    <lineage>
        <taxon>Bacteria</taxon>
        <taxon>Pseudomonadati</taxon>
        <taxon>Pseudomonadota</taxon>
        <taxon>Betaproteobacteria</taxon>
        <taxon>Burkholderiales</taxon>
        <taxon>Burkholderiaceae</taxon>
        <taxon>Paraburkholderia</taxon>
    </lineage>
</organism>
<reference evidence="1" key="1">
    <citation type="submission" date="2016-12" db="EMBL/GenBank/DDBJ databases">
        <authorList>
            <person name="Moulin L."/>
        </authorList>
    </citation>
    <scope>NUCLEOTIDE SEQUENCE [LARGE SCALE GENOMIC DNA]</scope>
    <source>
        <strain evidence="1">STM 7183</strain>
    </source>
</reference>
<comment type="caution">
    <text evidence="1">The sequence shown here is derived from an EMBL/GenBank/DDBJ whole genome shotgun (WGS) entry which is preliminary data.</text>
</comment>
<protein>
    <submittedName>
        <fullName evidence="1">Uncharacterized protein</fullName>
    </submittedName>
</protein>
<dbReference type="EMBL" id="CYGY02000015">
    <property type="protein sequence ID" value="SIT37928.1"/>
    <property type="molecule type" value="Genomic_DNA"/>
</dbReference>
<dbReference type="Proteomes" id="UP000195569">
    <property type="component" value="Unassembled WGS sequence"/>
</dbReference>